<evidence type="ECO:0000256" key="7">
    <source>
        <dbReference type="ARBA" id="ARBA00023170"/>
    </source>
</evidence>
<dbReference type="EMBL" id="UFQT01000541">
    <property type="protein sequence ID" value="SSX25086.1"/>
    <property type="molecule type" value="Genomic_DNA"/>
</dbReference>
<evidence type="ECO:0000256" key="5">
    <source>
        <dbReference type="ARBA" id="ARBA00022989"/>
    </source>
</evidence>
<comment type="function">
    <text evidence="8">Plays a role in the sugar gustatory response.</text>
</comment>
<dbReference type="VEuPathDB" id="VectorBase:CSON011919"/>
<dbReference type="Pfam" id="PF06151">
    <property type="entry name" value="Trehalose_recp"/>
    <property type="match status" value="1"/>
</dbReference>
<dbReference type="AlphaFoldDB" id="A0A336M483"/>
<keyword evidence="7 8" id="KW-0675">Receptor</keyword>
<dbReference type="OMA" id="NFFHREH"/>
<proteinExistence type="inferred from homology"/>
<dbReference type="PIRSF" id="PIRSF038981">
    <property type="entry name" value="GRP"/>
    <property type="match status" value="1"/>
</dbReference>
<evidence type="ECO:0000313" key="11">
    <source>
        <dbReference type="EMBL" id="SSX25086.1"/>
    </source>
</evidence>
<keyword evidence="5 9" id="KW-1133">Transmembrane helix</keyword>
<dbReference type="PANTHER" id="PTHR21421:SF29">
    <property type="entry name" value="GUSTATORY RECEPTOR 5A FOR TREHALOSE-RELATED"/>
    <property type="match status" value="1"/>
</dbReference>
<evidence type="ECO:0000313" key="10">
    <source>
        <dbReference type="EMBL" id="SSX04723.1"/>
    </source>
</evidence>
<feature type="transmembrane region" description="Helical" evidence="9">
    <location>
        <begin position="318"/>
        <end position="339"/>
    </location>
</feature>
<evidence type="ECO:0000256" key="3">
    <source>
        <dbReference type="ARBA" id="ARBA00022475"/>
    </source>
</evidence>
<gene>
    <name evidence="11" type="primary">CSON011919</name>
</gene>
<evidence type="ECO:0000256" key="6">
    <source>
        <dbReference type="ARBA" id="ARBA00023136"/>
    </source>
</evidence>
<feature type="transmembrane region" description="Helical" evidence="9">
    <location>
        <begin position="100"/>
        <end position="122"/>
    </location>
</feature>
<evidence type="ECO:0000256" key="8">
    <source>
        <dbReference type="PIRNR" id="PIRNR038981"/>
    </source>
</evidence>
<dbReference type="GO" id="GO:0033041">
    <property type="term" value="F:sweet taste receptor activity"/>
    <property type="evidence" value="ECO:0007669"/>
    <property type="project" value="TreeGrafter"/>
</dbReference>
<dbReference type="InterPro" id="IPR009318">
    <property type="entry name" value="Gustatory_rcpt"/>
</dbReference>
<dbReference type="PANTHER" id="PTHR21421">
    <property type="entry name" value="GUSTATORY RECEPTOR"/>
    <property type="match status" value="1"/>
</dbReference>
<reference evidence="10" key="1">
    <citation type="submission" date="2018-04" db="EMBL/GenBank/DDBJ databases">
        <authorList>
            <person name="Go L.Y."/>
            <person name="Mitchell J.A."/>
        </authorList>
    </citation>
    <scope>NUCLEOTIDE SEQUENCE</scope>
    <source>
        <tissue evidence="10">Whole organism</tissue>
    </source>
</reference>
<dbReference type="GO" id="GO:0007165">
    <property type="term" value="P:signal transduction"/>
    <property type="evidence" value="ECO:0007669"/>
    <property type="project" value="UniProtKB-KW"/>
</dbReference>
<keyword evidence="4 9" id="KW-0812">Transmembrane</keyword>
<evidence type="ECO:0000256" key="9">
    <source>
        <dbReference type="SAM" id="Phobius"/>
    </source>
</evidence>
<dbReference type="EMBL" id="UFQS01000541">
    <property type="protein sequence ID" value="SSX04723.1"/>
    <property type="molecule type" value="Genomic_DNA"/>
</dbReference>
<organism evidence="11">
    <name type="scientific">Culicoides sonorensis</name>
    <name type="common">Biting midge</name>
    <dbReference type="NCBI Taxonomy" id="179676"/>
    <lineage>
        <taxon>Eukaryota</taxon>
        <taxon>Metazoa</taxon>
        <taxon>Ecdysozoa</taxon>
        <taxon>Arthropoda</taxon>
        <taxon>Hexapoda</taxon>
        <taxon>Insecta</taxon>
        <taxon>Pterygota</taxon>
        <taxon>Neoptera</taxon>
        <taxon>Endopterygota</taxon>
        <taxon>Diptera</taxon>
        <taxon>Nematocera</taxon>
        <taxon>Chironomoidea</taxon>
        <taxon>Ceratopogonidae</taxon>
        <taxon>Ceratopogoninae</taxon>
        <taxon>Culicoides</taxon>
        <taxon>Monoculicoides</taxon>
    </lineage>
</organism>
<feature type="transmembrane region" description="Helical" evidence="9">
    <location>
        <begin position="178"/>
        <end position="197"/>
    </location>
</feature>
<name>A0A336M483_CULSO</name>
<reference evidence="11" key="2">
    <citation type="submission" date="2018-07" db="EMBL/GenBank/DDBJ databases">
        <authorList>
            <person name="Quirk P.G."/>
            <person name="Krulwich T.A."/>
        </authorList>
    </citation>
    <scope>NUCLEOTIDE SEQUENCE</scope>
</reference>
<feature type="transmembrane region" description="Helical" evidence="9">
    <location>
        <begin position="134"/>
        <end position="151"/>
    </location>
</feature>
<accession>A0A336M483</accession>
<evidence type="ECO:0000256" key="4">
    <source>
        <dbReference type="ARBA" id="ARBA00022692"/>
    </source>
</evidence>
<evidence type="ECO:0000256" key="2">
    <source>
        <dbReference type="ARBA" id="ARBA00005327"/>
    </source>
</evidence>
<comment type="subcellular location">
    <subcellularLocation>
        <location evidence="1">Cell membrane</location>
        <topology evidence="1">Multi-pass membrane protein</topology>
    </subcellularLocation>
</comment>
<keyword evidence="8" id="KW-0807">Transducer</keyword>
<sequence length="462" mass="54633">MGRKHGRRMFLKFLNTHKNGRTRTQTRCFEEDRRRCSQAEMIERRLSDAWENINSKENVNFHRAIRWTLCIMTILSVFPVNGIMSKSASGLSYSRKSFRFIISLIVVLFGFLELILTIRLAIKLGFDIKSISNIVSWMTSLYAAIALRRLAKSWPRLMQNFSVKEEIFLKYPYMPPKWSITISMTFLAIFMFLMVTVERVLFYTKVVYESNVNYNFCNATVPFAEHFFKRQRPHFFDLIDYHPWLQPIIEWAHFSMNSCWAFVDVIIINISIALTARFNQLNERIISEYQRTMNPDQWSQLRGHYQILADLVAEVDLYVSNLILISCGNNLYFISYYIFKSFTMFHDSYRPDMTYRIHLWFSISLLIVRAASVLLIASNINDASRKSVNTIRRLPTKFWNIEVQRFVDEIEMRKVALTGKNIFKLTRKLILAFSGTIVTFEIALLDRVRYDESKRLKCEIAF</sequence>
<feature type="transmembrane region" description="Helical" evidence="9">
    <location>
        <begin position="359"/>
        <end position="380"/>
    </location>
</feature>
<comment type="similarity">
    <text evidence="2">Belongs to the insect chemoreceptor superfamily. Gustatory receptor (GR) family. Gr5a subfamily.</text>
</comment>
<feature type="transmembrane region" description="Helical" evidence="9">
    <location>
        <begin position="64"/>
        <end position="80"/>
    </location>
</feature>
<dbReference type="GO" id="GO:0005886">
    <property type="term" value="C:plasma membrane"/>
    <property type="evidence" value="ECO:0007669"/>
    <property type="project" value="UniProtKB-SubCell"/>
</dbReference>
<keyword evidence="3" id="KW-1003">Cell membrane</keyword>
<keyword evidence="6 9" id="KW-0472">Membrane</keyword>
<protein>
    <recommendedName>
        <fullName evidence="8">Gustatory receptor</fullName>
    </recommendedName>
</protein>
<evidence type="ECO:0000256" key="1">
    <source>
        <dbReference type="ARBA" id="ARBA00004651"/>
    </source>
</evidence>